<gene>
    <name evidence="4" type="ORF">EZ437_04265</name>
</gene>
<dbReference type="OrthoDB" id="1235794at2"/>
<dbReference type="AlphaFoldDB" id="A0A4R0NUM8"/>
<evidence type="ECO:0000313" key="4">
    <source>
        <dbReference type="EMBL" id="TCD03195.1"/>
    </source>
</evidence>
<dbReference type="PANTHER" id="PTHR43976:SF16">
    <property type="entry name" value="SHORT-CHAIN DEHYDROGENASE_REDUCTASE FAMILY PROTEIN"/>
    <property type="match status" value="1"/>
</dbReference>
<dbReference type="RefSeq" id="WP_131593569.1">
    <property type="nucleotide sequence ID" value="NZ_SJSL01000001.1"/>
</dbReference>
<keyword evidence="5" id="KW-1185">Reference proteome</keyword>
<dbReference type="Gene3D" id="3.40.50.720">
    <property type="entry name" value="NAD(P)-binding Rossmann-like Domain"/>
    <property type="match status" value="1"/>
</dbReference>
<name>A0A4R0NUM8_9SPHI</name>
<comment type="similarity">
    <text evidence="1 3">Belongs to the short-chain dehydrogenases/reductases (SDR) family.</text>
</comment>
<dbReference type="PRINTS" id="PR00081">
    <property type="entry name" value="GDHRDH"/>
</dbReference>
<dbReference type="FunFam" id="3.40.50.720:FF:000084">
    <property type="entry name" value="Short-chain dehydrogenase reductase"/>
    <property type="match status" value="1"/>
</dbReference>
<dbReference type="PRINTS" id="PR00080">
    <property type="entry name" value="SDRFAMILY"/>
</dbReference>
<dbReference type="Proteomes" id="UP000293347">
    <property type="component" value="Unassembled WGS sequence"/>
</dbReference>
<dbReference type="InterPro" id="IPR051911">
    <property type="entry name" value="SDR_oxidoreductase"/>
</dbReference>
<comment type="caution">
    <text evidence="4">The sequence shown here is derived from an EMBL/GenBank/DDBJ whole genome shotgun (WGS) entry which is preliminary data.</text>
</comment>
<organism evidence="4 5">
    <name type="scientific">Pedobacter psychroterrae</name>
    <dbReference type="NCBI Taxonomy" id="2530453"/>
    <lineage>
        <taxon>Bacteria</taxon>
        <taxon>Pseudomonadati</taxon>
        <taxon>Bacteroidota</taxon>
        <taxon>Sphingobacteriia</taxon>
        <taxon>Sphingobacteriales</taxon>
        <taxon>Sphingobacteriaceae</taxon>
        <taxon>Pedobacter</taxon>
    </lineage>
</organism>
<dbReference type="Pfam" id="PF00106">
    <property type="entry name" value="adh_short"/>
    <property type="match status" value="1"/>
</dbReference>
<evidence type="ECO:0000313" key="5">
    <source>
        <dbReference type="Proteomes" id="UP000293347"/>
    </source>
</evidence>
<protein>
    <submittedName>
        <fullName evidence="4">SDR family NAD(P)-dependent oxidoreductase</fullName>
    </submittedName>
</protein>
<evidence type="ECO:0000256" key="1">
    <source>
        <dbReference type="ARBA" id="ARBA00006484"/>
    </source>
</evidence>
<dbReference type="EMBL" id="SJSL01000001">
    <property type="protein sequence ID" value="TCD03195.1"/>
    <property type="molecule type" value="Genomic_DNA"/>
</dbReference>
<dbReference type="GO" id="GO:0016491">
    <property type="term" value="F:oxidoreductase activity"/>
    <property type="evidence" value="ECO:0007669"/>
    <property type="project" value="UniProtKB-KW"/>
</dbReference>
<dbReference type="InterPro" id="IPR036291">
    <property type="entry name" value="NAD(P)-bd_dom_sf"/>
</dbReference>
<evidence type="ECO:0000256" key="3">
    <source>
        <dbReference type="RuleBase" id="RU000363"/>
    </source>
</evidence>
<dbReference type="PANTHER" id="PTHR43976">
    <property type="entry name" value="SHORT CHAIN DEHYDROGENASE"/>
    <property type="match status" value="1"/>
</dbReference>
<dbReference type="PROSITE" id="PS00061">
    <property type="entry name" value="ADH_SHORT"/>
    <property type="match status" value="1"/>
</dbReference>
<dbReference type="SUPFAM" id="SSF51735">
    <property type="entry name" value="NAD(P)-binding Rossmann-fold domains"/>
    <property type="match status" value="1"/>
</dbReference>
<proteinExistence type="inferred from homology"/>
<keyword evidence="2" id="KW-0560">Oxidoreductase</keyword>
<dbReference type="InterPro" id="IPR002347">
    <property type="entry name" value="SDR_fam"/>
</dbReference>
<sequence length="277" mass="30775">MSNQKVWFITGASKGMGLALTKLVLSQGDKVVATSRTIESFKTSVTEYQDNFLPIKVDITSDKDVKNAMEQAVSKFHKIDVVVNNAGYSLVGSMEEMTDEEFRQTVDVNLFGAVNVIRNVMPYLRKQKSGHVINISSNAGYVGFANATSYNASKFAVIGLSEALALEVADFSIKVTVVAPGQFRTNFMDKGSMTFAKNRIEEYGLDKAEKIWSAFSGQQAGDPEKLVKILTDIVKLEKPPLRLLLGPDTYQLVLDHNEKQKQEFEAWKHLTLSTNFD</sequence>
<dbReference type="InterPro" id="IPR020904">
    <property type="entry name" value="Sc_DH/Rdtase_CS"/>
</dbReference>
<accession>A0A4R0NUM8</accession>
<dbReference type="CDD" id="cd05374">
    <property type="entry name" value="17beta-HSD-like_SDR_c"/>
    <property type="match status" value="1"/>
</dbReference>
<reference evidence="4 5" key="1">
    <citation type="submission" date="2019-02" db="EMBL/GenBank/DDBJ databases">
        <title>Pedobacter sp. RP-1-14 sp. nov., isolated from Arctic soil.</title>
        <authorList>
            <person name="Dahal R.H."/>
        </authorList>
    </citation>
    <scope>NUCLEOTIDE SEQUENCE [LARGE SCALE GENOMIC DNA]</scope>
    <source>
        <strain evidence="4 5">RP-1-14</strain>
    </source>
</reference>
<dbReference type="NCBIfam" id="NF006114">
    <property type="entry name" value="PRK08263.1"/>
    <property type="match status" value="1"/>
</dbReference>
<evidence type="ECO:0000256" key="2">
    <source>
        <dbReference type="ARBA" id="ARBA00023002"/>
    </source>
</evidence>